<protein>
    <submittedName>
        <fullName evidence="3">VanZ family protein</fullName>
    </submittedName>
</protein>
<reference evidence="3" key="2">
    <citation type="submission" date="2021-04" db="EMBL/GenBank/DDBJ databases">
        <authorList>
            <person name="Gilroy R."/>
        </authorList>
    </citation>
    <scope>NUCLEOTIDE SEQUENCE</scope>
    <source>
        <strain evidence="3">ChiBcec2-3848</strain>
    </source>
</reference>
<proteinExistence type="predicted"/>
<feature type="transmembrane region" description="Helical" evidence="1">
    <location>
        <begin position="65"/>
        <end position="84"/>
    </location>
</feature>
<sequence length="209" mass="24335">MKEIIRSIITNVLTALYQPFWFAVLLSITFMFLYLYARSSVSEGGRGYKEAAKTWLRHFKNDPEFRRLFFFVFYITMILFRTLVNRNMWLNPLSDVMGGWWIYKEDSKTGEMVLTTECIENLILFLPFTILLFWNFRKRLLGETVRLGKTFCLSMGIVFLCSLSIEFLQLFLRLGTFQLSDLCYNTLGGGIGGILYFAGHKLTAKISVP</sequence>
<accession>A0A9D2TCT2</accession>
<evidence type="ECO:0000256" key="1">
    <source>
        <dbReference type="SAM" id="Phobius"/>
    </source>
</evidence>
<keyword evidence="1" id="KW-0472">Membrane</keyword>
<organism evidence="3 4">
    <name type="scientific">Candidatus Blautia merdavium</name>
    <dbReference type="NCBI Taxonomy" id="2838494"/>
    <lineage>
        <taxon>Bacteria</taxon>
        <taxon>Bacillati</taxon>
        <taxon>Bacillota</taxon>
        <taxon>Clostridia</taxon>
        <taxon>Lachnospirales</taxon>
        <taxon>Lachnospiraceae</taxon>
        <taxon>Blautia</taxon>
    </lineage>
</organism>
<dbReference type="InterPro" id="IPR006976">
    <property type="entry name" value="VanZ-like"/>
</dbReference>
<reference evidence="3" key="1">
    <citation type="journal article" date="2021" name="PeerJ">
        <title>Extensive microbial diversity within the chicken gut microbiome revealed by metagenomics and culture.</title>
        <authorList>
            <person name="Gilroy R."/>
            <person name="Ravi A."/>
            <person name="Getino M."/>
            <person name="Pursley I."/>
            <person name="Horton D.L."/>
            <person name="Alikhan N.F."/>
            <person name="Baker D."/>
            <person name="Gharbi K."/>
            <person name="Hall N."/>
            <person name="Watson M."/>
            <person name="Adriaenssens E.M."/>
            <person name="Foster-Nyarko E."/>
            <person name="Jarju S."/>
            <person name="Secka A."/>
            <person name="Antonio M."/>
            <person name="Oren A."/>
            <person name="Chaudhuri R.R."/>
            <person name="La Ragione R."/>
            <person name="Hildebrand F."/>
            <person name="Pallen M.J."/>
        </authorList>
    </citation>
    <scope>NUCLEOTIDE SEQUENCE</scope>
    <source>
        <strain evidence="3">ChiBcec2-3848</strain>
    </source>
</reference>
<evidence type="ECO:0000259" key="2">
    <source>
        <dbReference type="Pfam" id="PF04892"/>
    </source>
</evidence>
<comment type="caution">
    <text evidence="3">The sequence shown here is derived from an EMBL/GenBank/DDBJ whole genome shotgun (WGS) entry which is preliminary data.</text>
</comment>
<feature type="transmembrane region" description="Helical" evidence="1">
    <location>
        <begin position="20"/>
        <end position="37"/>
    </location>
</feature>
<dbReference type="EMBL" id="DWVZ01000121">
    <property type="protein sequence ID" value="HJC63747.1"/>
    <property type="molecule type" value="Genomic_DNA"/>
</dbReference>
<keyword evidence="1" id="KW-0812">Transmembrane</keyword>
<dbReference type="Proteomes" id="UP000823886">
    <property type="component" value="Unassembled WGS sequence"/>
</dbReference>
<keyword evidence="1" id="KW-1133">Transmembrane helix</keyword>
<feature type="transmembrane region" description="Helical" evidence="1">
    <location>
        <begin position="148"/>
        <end position="172"/>
    </location>
</feature>
<feature type="transmembrane region" description="Helical" evidence="1">
    <location>
        <begin position="119"/>
        <end position="136"/>
    </location>
</feature>
<name>A0A9D2TCT2_9FIRM</name>
<evidence type="ECO:0000313" key="3">
    <source>
        <dbReference type="EMBL" id="HJC63747.1"/>
    </source>
</evidence>
<gene>
    <name evidence="3" type="ORF">H9753_09040</name>
</gene>
<feature type="domain" description="VanZ-like" evidence="2">
    <location>
        <begin position="75"/>
        <end position="197"/>
    </location>
</feature>
<dbReference type="AlphaFoldDB" id="A0A9D2TCT2"/>
<evidence type="ECO:0000313" key="4">
    <source>
        <dbReference type="Proteomes" id="UP000823886"/>
    </source>
</evidence>
<dbReference type="Pfam" id="PF04892">
    <property type="entry name" value="VanZ"/>
    <property type="match status" value="1"/>
</dbReference>